<protein>
    <recommendedName>
        <fullName evidence="5">Helicase ATP-binding domain-containing protein</fullName>
    </recommendedName>
</protein>
<dbReference type="SUPFAM" id="SSF52540">
    <property type="entry name" value="P-loop containing nucleoside triphosphate hydrolases"/>
    <property type="match status" value="1"/>
</dbReference>
<proteinExistence type="predicted"/>
<dbReference type="PROSITE" id="PS51193">
    <property type="entry name" value="HELICASE_ATP_BIND_2"/>
    <property type="match status" value="1"/>
</dbReference>
<keyword evidence="7" id="KW-1185">Reference proteome</keyword>
<evidence type="ECO:0000256" key="3">
    <source>
        <dbReference type="ARBA" id="ARBA00022840"/>
    </source>
</evidence>
<evidence type="ECO:0000313" key="7">
    <source>
        <dbReference type="Proteomes" id="UP001157017"/>
    </source>
</evidence>
<keyword evidence="1" id="KW-0547">Nucleotide-binding</keyword>
<sequence length="161" mass="17495">MTATSLVPGVSERAWRQVSVSAHECLGSKCPVFDECFVEQARSAARESDVVVTNHSILAIDAFEGRAILPEHDLVVVDEAHEPGRPGHLHDHRRAHRFGGRARRPAQARRSPTQTRSTARARRCAAPSSLVQPGRLATLPPQPGPGAHPGARRRPHPADRA</sequence>
<feature type="compositionally biased region" description="Basic residues" evidence="4">
    <location>
        <begin position="90"/>
        <end position="107"/>
    </location>
</feature>
<comment type="caution">
    <text evidence="6">The sequence shown here is derived from an EMBL/GenBank/DDBJ whole genome shotgun (WGS) entry which is preliminary data.</text>
</comment>
<dbReference type="InterPro" id="IPR014013">
    <property type="entry name" value="Helic_SF1/SF2_ATP-bd_DinG/Rad3"/>
</dbReference>
<keyword evidence="2" id="KW-0378">Hydrolase</keyword>
<evidence type="ECO:0000256" key="2">
    <source>
        <dbReference type="ARBA" id="ARBA00022801"/>
    </source>
</evidence>
<evidence type="ECO:0000256" key="4">
    <source>
        <dbReference type="SAM" id="MobiDB-lite"/>
    </source>
</evidence>
<reference evidence="7" key="1">
    <citation type="journal article" date="2019" name="Int. J. Syst. Evol. Microbiol.">
        <title>The Global Catalogue of Microorganisms (GCM) 10K type strain sequencing project: providing services to taxonomists for standard genome sequencing and annotation.</title>
        <authorList>
            <consortium name="The Broad Institute Genomics Platform"/>
            <consortium name="The Broad Institute Genome Sequencing Center for Infectious Disease"/>
            <person name="Wu L."/>
            <person name="Ma J."/>
        </authorList>
    </citation>
    <scope>NUCLEOTIDE SEQUENCE [LARGE SCALE GENOMIC DNA]</scope>
    <source>
        <strain evidence="7">NBRC 108730</strain>
    </source>
</reference>
<keyword evidence="3" id="KW-0067">ATP-binding</keyword>
<dbReference type="Gene3D" id="3.40.50.300">
    <property type="entry name" value="P-loop containing nucleotide triphosphate hydrolases"/>
    <property type="match status" value="1"/>
</dbReference>
<feature type="compositionally biased region" description="Low complexity" evidence="4">
    <location>
        <begin position="108"/>
        <end position="129"/>
    </location>
</feature>
<accession>A0ABQ6JBA1</accession>
<feature type="domain" description="Helicase ATP-binding" evidence="5">
    <location>
        <begin position="1"/>
        <end position="147"/>
    </location>
</feature>
<feature type="region of interest" description="Disordered" evidence="4">
    <location>
        <begin position="81"/>
        <end position="161"/>
    </location>
</feature>
<name>A0ABQ6JBA1_9ACTN</name>
<gene>
    <name evidence="6" type="ORF">GCM10025868_06980</name>
</gene>
<evidence type="ECO:0000313" key="6">
    <source>
        <dbReference type="EMBL" id="GMA85448.1"/>
    </source>
</evidence>
<dbReference type="Proteomes" id="UP001157017">
    <property type="component" value="Unassembled WGS sequence"/>
</dbReference>
<evidence type="ECO:0000256" key="1">
    <source>
        <dbReference type="ARBA" id="ARBA00022741"/>
    </source>
</evidence>
<organism evidence="6 7">
    <name type="scientific">Angustibacter aerolatus</name>
    <dbReference type="NCBI Taxonomy" id="1162965"/>
    <lineage>
        <taxon>Bacteria</taxon>
        <taxon>Bacillati</taxon>
        <taxon>Actinomycetota</taxon>
        <taxon>Actinomycetes</taxon>
        <taxon>Kineosporiales</taxon>
        <taxon>Kineosporiaceae</taxon>
    </lineage>
</organism>
<evidence type="ECO:0000259" key="5">
    <source>
        <dbReference type="PROSITE" id="PS51193"/>
    </source>
</evidence>
<dbReference type="EMBL" id="BSUZ01000001">
    <property type="protein sequence ID" value="GMA85448.1"/>
    <property type="molecule type" value="Genomic_DNA"/>
</dbReference>
<dbReference type="InterPro" id="IPR027417">
    <property type="entry name" value="P-loop_NTPase"/>
</dbReference>